<reference evidence="1 2" key="1">
    <citation type="submission" date="2023-04" db="EMBL/GenBank/DDBJ databases">
        <title>A. sendaiensis sub sp. chiapanensis a novel subspecie with specific adaptation in bacterial cell wall isolated from an active volcano.</title>
        <authorList>
            <person name="Alvarez Gutierrez P.E."/>
            <person name="Ortiz Cortes L.Y."/>
        </authorList>
    </citation>
    <scope>NUCLEOTIDE SEQUENCE [LARGE SCALE GENOMIC DNA]</scope>
    <source>
        <strain evidence="1 2">PA2</strain>
    </source>
</reference>
<evidence type="ECO:0000313" key="1">
    <source>
        <dbReference type="EMBL" id="MDI9261106.1"/>
    </source>
</evidence>
<dbReference type="RefSeq" id="WP_283204514.1">
    <property type="nucleotide sequence ID" value="NZ_JASGCB010000033.1"/>
</dbReference>
<sequence length="71" mass="8086">MNERSTLLESELKQAGERVARAKALWFVNRHTDRANQLYERYRAEQAYLAQLLDAIAAPQRSGSGHPRTAC</sequence>
<accession>A0ABT6Y1A5</accession>
<proteinExistence type="predicted"/>
<organism evidence="1 2">
    <name type="scientific">Alicyclobacillus sendaiensis PA2</name>
    <dbReference type="NCBI Taxonomy" id="3029425"/>
    <lineage>
        <taxon>Bacteria</taxon>
        <taxon>Bacillati</taxon>
        <taxon>Bacillota</taxon>
        <taxon>Bacilli</taxon>
        <taxon>Bacillales</taxon>
        <taxon>Alicyclobacillaceae</taxon>
        <taxon>Alicyclobacillus</taxon>
    </lineage>
</organism>
<evidence type="ECO:0000313" key="2">
    <source>
        <dbReference type="Proteomes" id="UP001529245"/>
    </source>
</evidence>
<gene>
    <name evidence="1" type="ORF">QID03_13155</name>
</gene>
<name>A0ABT6Y1A5_ALISE</name>
<keyword evidence="2" id="KW-1185">Reference proteome</keyword>
<protein>
    <submittedName>
        <fullName evidence="1">Uncharacterized protein</fullName>
    </submittedName>
</protein>
<dbReference type="EMBL" id="JASGCB010000033">
    <property type="protein sequence ID" value="MDI9261106.1"/>
    <property type="molecule type" value="Genomic_DNA"/>
</dbReference>
<dbReference type="Proteomes" id="UP001529245">
    <property type="component" value="Unassembled WGS sequence"/>
</dbReference>
<comment type="caution">
    <text evidence="1">The sequence shown here is derived from an EMBL/GenBank/DDBJ whole genome shotgun (WGS) entry which is preliminary data.</text>
</comment>